<protein>
    <submittedName>
        <fullName evidence="2">Uncharacterized protein</fullName>
    </submittedName>
</protein>
<sequence>MAVPNKPSTEGAARYDKWTRRCLERASRKALTWSFIGVLAFVAQLLLVYQVGTASILPVFLLVASAVVFVFILRRRPPVGMILGNEPWNQVQVRWEGRYLVVAGTRPVVLAVQGVGPLLRGRVRRHRRAWLVDPDQEGRTVVAFRGVPKLFPAKVLTRVFG</sequence>
<evidence type="ECO:0000256" key="1">
    <source>
        <dbReference type="SAM" id="Phobius"/>
    </source>
</evidence>
<keyword evidence="1" id="KW-0472">Membrane</keyword>
<keyword evidence="1" id="KW-0812">Transmembrane</keyword>
<organism evidence="2 3">
    <name type="scientific">Umezawaea endophytica</name>
    <dbReference type="NCBI Taxonomy" id="1654476"/>
    <lineage>
        <taxon>Bacteria</taxon>
        <taxon>Bacillati</taxon>
        <taxon>Actinomycetota</taxon>
        <taxon>Actinomycetes</taxon>
        <taxon>Pseudonocardiales</taxon>
        <taxon>Pseudonocardiaceae</taxon>
        <taxon>Umezawaea</taxon>
    </lineage>
</organism>
<dbReference type="Proteomes" id="UP001141259">
    <property type="component" value="Unassembled WGS sequence"/>
</dbReference>
<dbReference type="EMBL" id="JANYMP010000022">
    <property type="protein sequence ID" value="MCS7482162.1"/>
    <property type="molecule type" value="Genomic_DNA"/>
</dbReference>
<comment type="caution">
    <text evidence="2">The sequence shown here is derived from an EMBL/GenBank/DDBJ whole genome shotgun (WGS) entry which is preliminary data.</text>
</comment>
<reference evidence="2" key="1">
    <citation type="submission" date="2022-08" db="EMBL/GenBank/DDBJ databases">
        <authorList>
            <person name="Tistechok S."/>
            <person name="Samborskyy M."/>
            <person name="Roman I."/>
        </authorList>
    </citation>
    <scope>NUCLEOTIDE SEQUENCE</scope>
    <source>
        <strain evidence="2">DSM 103496</strain>
    </source>
</reference>
<keyword evidence="1" id="KW-1133">Transmembrane helix</keyword>
<name>A0A9X3AHV5_9PSEU</name>
<gene>
    <name evidence="2" type="ORF">NZH93_35395</name>
</gene>
<accession>A0A9X3AHV5</accession>
<feature type="transmembrane region" description="Helical" evidence="1">
    <location>
        <begin position="55"/>
        <end position="73"/>
    </location>
</feature>
<proteinExistence type="predicted"/>
<evidence type="ECO:0000313" key="3">
    <source>
        <dbReference type="Proteomes" id="UP001141259"/>
    </source>
</evidence>
<feature type="transmembrane region" description="Helical" evidence="1">
    <location>
        <begin position="30"/>
        <end position="49"/>
    </location>
</feature>
<dbReference type="AlphaFoldDB" id="A0A9X3AHV5"/>
<keyword evidence="3" id="KW-1185">Reference proteome</keyword>
<dbReference type="RefSeq" id="WP_259627720.1">
    <property type="nucleotide sequence ID" value="NZ_JANYMP010000022.1"/>
</dbReference>
<evidence type="ECO:0000313" key="2">
    <source>
        <dbReference type="EMBL" id="MCS7482162.1"/>
    </source>
</evidence>